<keyword evidence="1" id="KW-0472">Membrane</keyword>
<dbReference type="EMBL" id="CP049742">
    <property type="protein sequence ID" value="QPC46972.1"/>
    <property type="molecule type" value="Genomic_DNA"/>
</dbReference>
<organism evidence="2 3">
    <name type="scientific">Mangrovibacillus cuniculi</name>
    <dbReference type="NCBI Taxonomy" id="2593652"/>
    <lineage>
        <taxon>Bacteria</taxon>
        <taxon>Bacillati</taxon>
        <taxon>Bacillota</taxon>
        <taxon>Bacilli</taxon>
        <taxon>Bacillales</taxon>
        <taxon>Bacillaceae</taxon>
        <taxon>Mangrovibacillus</taxon>
    </lineage>
</organism>
<dbReference type="KEGG" id="mcui:G8O30_08355"/>
<evidence type="ECO:0000313" key="3">
    <source>
        <dbReference type="Proteomes" id="UP000593626"/>
    </source>
</evidence>
<feature type="transmembrane region" description="Helical" evidence="1">
    <location>
        <begin position="98"/>
        <end position="118"/>
    </location>
</feature>
<proteinExistence type="predicted"/>
<name>A0A7S8HFQ1_9BACI</name>
<dbReference type="InterPro" id="IPR025440">
    <property type="entry name" value="DUF4306"/>
</dbReference>
<dbReference type="AlphaFoldDB" id="A0A7S8HFQ1"/>
<feature type="transmembrane region" description="Helical" evidence="1">
    <location>
        <begin position="69"/>
        <end position="86"/>
    </location>
</feature>
<keyword evidence="1" id="KW-0812">Transmembrane</keyword>
<sequence length="160" mass="18223">MKKLIQFGLTISFLLFFLLVSLYEGSELLQNPFEWGSSTPITNLFHKEITDSEQLSSLDFFFYALKFKPTYPILVMLTAIYLIFLVGRQLVKHNNLRFRYFSILFSTLLLIIGVFSLGSTTAGAQLAAKVLLVTSMLTFGIIALQIFLPNKTNRIVRNLL</sequence>
<gene>
    <name evidence="2" type="ORF">G8O30_08355</name>
</gene>
<accession>A0A7S8HFQ1</accession>
<dbReference type="RefSeq" id="WP_239671640.1">
    <property type="nucleotide sequence ID" value="NZ_CP049742.1"/>
</dbReference>
<keyword evidence="1" id="KW-1133">Transmembrane helix</keyword>
<keyword evidence="3" id="KW-1185">Reference proteome</keyword>
<dbReference type="Proteomes" id="UP000593626">
    <property type="component" value="Chromosome"/>
</dbReference>
<protein>
    <submittedName>
        <fullName evidence="2">DUF4306 domain-containing protein</fullName>
    </submittedName>
</protein>
<evidence type="ECO:0000256" key="1">
    <source>
        <dbReference type="SAM" id="Phobius"/>
    </source>
</evidence>
<evidence type="ECO:0000313" key="2">
    <source>
        <dbReference type="EMBL" id="QPC46972.1"/>
    </source>
</evidence>
<reference evidence="2 3" key="1">
    <citation type="submission" date="2019-07" db="EMBL/GenBank/DDBJ databases">
        <title>Genome sequence of 2 isolates from Red Sea Mangroves.</title>
        <authorList>
            <person name="Sefrji F."/>
            <person name="Michoud G."/>
            <person name="Merlino G."/>
            <person name="Daffonchio D."/>
        </authorList>
    </citation>
    <scope>NUCLEOTIDE SEQUENCE [LARGE SCALE GENOMIC DNA]</scope>
    <source>
        <strain evidence="2 3">R1DC41</strain>
    </source>
</reference>
<dbReference type="Pfam" id="PF14154">
    <property type="entry name" value="DUF4306"/>
    <property type="match status" value="1"/>
</dbReference>
<feature type="transmembrane region" description="Helical" evidence="1">
    <location>
        <begin position="130"/>
        <end position="148"/>
    </location>
</feature>